<feature type="domain" description="Membrane insertase YidC N-terminal" evidence="15">
    <location>
        <begin position="90"/>
        <end position="373"/>
    </location>
</feature>
<evidence type="ECO:0000256" key="7">
    <source>
        <dbReference type="ARBA" id="ARBA00022927"/>
    </source>
</evidence>
<evidence type="ECO:0000256" key="1">
    <source>
        <dbReference type="ARBA" id="ARBA00004429"/>
    </source>
</evidence>
<dbReference type="NCBIfam" id="TIGR03592">
    <property type="entry name" value="yidC_oxa1_cterm"/>
    <property type="match status" value="1"/>
</dbReference>
<keyword evidence="7 13" id="KW-0653">Protein transport</keyword>
<feature type="transmembrane region" description="Helical" evidence="13">
    <location>
        <begin position="532"/>
        <end position="550"/>
    </location>
</feature>
<evidence type="ECO:0000256" key="11">
    <source>
        <dbReference type="ARBA" id="ARBA00033245"/>
    </source>
</evidence>
<evidence type="ECO:0000256" key="10">
    <source>
        <dbReference type="ARBA" id="ARBA00023186"/>
    </source>
</evidence>
<evidence type="ECO:0000256" key="9">
    <source>
        <dbReference type="ARBA" id="ARBA00023136"/>
    </source>
</evidence>
<comment type="similarity">
    <text evidence="2 13">Belongs to the OXA1/ALB3/YidC family. Type 1 subfamily.</text>
</comment>
<dbReference type="STRING" id="1121014.N788_04460"/>
<feature type="domain" description="Membrane insertase YidC/Oxa/ALB C-terminal" evidence="14">
    <location>
        <begin position="387"/>
        <end position="566"/>
    </location>
</feature>
<feature type="transmembrane region" description="Helical" evidence="13">
    <location>
        <begin position="494"/>
        <end position="511"/>
    </location>
</feature>
<dbReference type="GO" id="GO:0051205">
    <property type="term" value="P:protein insertion into membrane"/>
    <property type="evidence" value="ECO:0007669"/>
    <property type="project" value="TreeGrafter"/>
</dbReference>
<reference evidence="17" key="1">
    <citation type="submission" date="2013-08" db="EMBL/GenBank/DDBJ databases">
        <title>Genome sequencing of Arenimonas donghaensis.</title>
        <authorList>
            <person name="Chen F."/>
            <person name="Wang G."/>
        </authorList>
    </citation>
    <scope>NUCLEOTIDE SEQUENCE [LARGE SCALE GENOMIC DNA]</scope>
    <source>
        <strain evidence="17">HO3-R19</strain>
    </source>
</reference>
<dbReference type="EMBL" id="AVCJ01000023">
    <property type="protein sequence ID" value="KFL36144.1"/>
    <property type="molecule type" value="Genomic_DNA"/>
</dbReference>
<dbReference type="InterPro" id="IPR019998">
    <property type="entry name" value="Membr_insert_YidC"/>
</dbReference>
<protein>
    <recommendedName>
        <fullName evidence="3 13">Membrane protein insertase YidC</fullName>
    </recommendedName>
    <alternativeName>
        <fullName evidence="12 13">Foldase YidC</fullName>
    </alternativeName>
    <alternativeName>
        <fullName evidence="11 13">Membrane integrase YidC</fullName>
    </alternativeName>
    <alternativeName>
        <fullName evidence="13">Membrane protein YidC</fullName>
    </alternativeName>
</protein>
<dbReference type="InterPro" id="IPR028053">
    <property type="entry name" value="Membr_insert_YidC_N"/>
</dbReference>
<evidence type="ECO:0000256" key="2">
    <source>
        <dbReference type="ARBA" id="ARBA00010527"/>
    </source>
</evidence>
<dbReference type="InterPro" id="IPR001708">
    <property type="entry name" value="YidC/ALB3/OXA1/COX18"/>
</dbReference>
<keyword evidence="6 13" id="KW-0812">Transmembrane</keyword>
<sequence length="579" mass="63630">MNQTRTFLLIAWLAVAFLLFLEWNKGPVAQTPAENAPAAALPEPTAAVPDAGAIPDAAAVPATTALPSTPASGDAVPAATGQAAASAGLVRVRTDVLDLRVDLRGGNLVGAELLQYPVDKDEPARKVRLFDGDPSRFSVAQSGLVATVGNAPNHEAVFRPEGGRTDFQLADGQDRLEVPLLWTDPATGLSVRKTWVLERGSYAVTQREDVRNDGAAAWRGYGYQQLQRVPPVAQSKGFALTNPEAYSFTGAAWYSPAEKFEKRKYDDFADDGPLNLDVTGGWIALLQHHFLVAWVPSEAEPQRFSLATLGNGQPRYLVRSVGAPFEVAPGTTTTREATLWVGPKLQEQLQDVAPGLKLTLDYGIFTFLAQPMFDYVLEPLHDLTGNWGWAIILTVLIIKLVLYPLSAKQYQSFAKMRAIQPRIESLKERYGDDKQKFQMAMMELYKKEKINPIGGCLPILVTIPVFIALYWMLLESVEMRQAPWLGWIQNLTSPDPYFILPAINLVVMYLTQKMTPTPGMDPMQKKMMTAMPLVFGVMMAFFPSGLVLYWCTNGILGLAQQWVITKRHGTKPAPATVGK</sequence>
<gene>
    <name evidence="13" type="primary">yidC</name>
    <name evidence="16" type="ORF">N788_04460</name>
</gene>
<name>A0A087MGZ1_9GAMM</name>
<evidence type="ECO:0000259" key="15">
    <source>
        <dbReference type="Pfam" id="PF14849"/>
    </source>
</evidence>
<dbReference type="HAMAP" id="MF_01810">
    <property type="entry name" value="YidC_type1"/>
    <property type="match status" value="1"/>
</dbReference>
<dbReference type="CDD" id="cd20070">
    <property type="entry name" value="5TM_YidC_Alb3"/>
    <property type="match status" value="1"/>
</dbReference>
<dbReference type="OrthoDB" id="9780552at2"/>
<keyword evidence="9 13" id="KW-0472">Membrane</keyword>
<accession>A0A087MGZ1</accession>
<organism evidence="16 17">
    <name type="scientific">Arenimonas donghaensis DSM 18148 = HO3-R19</name>
    <dbReference type="NCBI Taxonomy" id="1121014"/>
    <lineage>
        <taxon>Bacteria</taxon>
        <taxon>Pseudomonadati</taxon>
        <taxon>Pseudomonadota</taxon>
        <taxon>Gammaproteobacteria</taxon>
        <taxon>Lysobacterales</taxon>
        <taxon>Lysobacteraceae</taxon>
        <taxon>Arenimonas</taxon>
    </lineage>
</organism>
<evidence type="ECO:0000256" key="5">
    <source>
        <dbReference type="ARBA" id="ARBA00022475"/>
    </source>
</evidence>
<dbReference type="GO" id="GO:0005886">
    <property type="term" value="C:plasma membrane"/>
    <property type="evidence" value="ECO:0007669"/>
    <property type="project" value="UniProtKB-SubCell"/>
</dbReference>
<evidence type="ECO:0000313" key="17">
    <source>
        <dbReference type="Proteomes" id="UP000029085"/>
    </source>
</evidence>
<keyword evidence="10 13" id="KW-0143">Chaperone</keyword>
<dbReference type="AlphaFoldDB" id="A0A087MGZ1"/>
<feature type="transmembrane region" description="Helical" evidence="13">
    <location>
        <begin position="387"/>
        <end position="407"/>
    </location>
</feature>
<dbReference type="PATRIC" id="fig|1121014.3.peg.1778"/>
<keyword evidence="4 13" id="KW-0813">Transport</keyword>
<dbReference type="InterPro" id="IPR047196">
    <property type="entry name" value="YidC_ALB_C"/>
</dbReference>
<evidence type="ECO:0000256" key="4">
    <source>
        <dbReference type="ARBA" id="ARBA00022448"/>
    </source>
</evidence>
<dbReference type="PANTHER" id="PTHR12428:SF65">
    <property type="entry name" value="CYTOCHROME C OXIDASE ASSEMBLY PROTEIN COX18, MITOCHONDRIAL"/>
    <property type="match status" value="1"/>
</dbReference>
<comment type="function">
    <text evidence="13">Required for the insertion and/or proper folding and/or complex formation of integral membrane proteins into the membrane. Involved in integration of membrane proteins that insert both dependently and independently of the Sec translocase complex, as well as at least some lipoproteins. Aids folding of multispanning membrane proteins.</text>
</comment>
<evidence type="ECO:0000256" key="13">
    <source>
        <dbReference type="HAMAP-Rule" id="MF_01810"/>
    </source>
</evidence>
<keyword evidence="5 13" id="KW-1003">Cell membrane</keyword>
<dbReference type="InterPro" id="IPR028055">
    <property type="entry name" value="YidC/Oxa/ALB_C"/>
</dbReference>
<comment type="caution">
    <text evidence="16">The sequence shown here is derived from an EMBL/GenBank/DDBJ whole genome shotgun (WGS) entry which is preliminary data.</text>
</comment>
<evidence type="ECO:0000256" key="8">
    <source>
        <dbReference type="ARBA" id="ARBA00022989"/>
    </source>
</evidence>
<dbReference type="PRINTS" id="PR01900">
    <property type="entry name" value="YIDCPROTEIN"/>
</dbReference>
<feature type="transmembrane region" description="Helical" evidence="13">
    <location>
        <begin position="450"/>
        <end position="474"/>
    </location>
</feature>
<dbReference type="PRINTS" id="PR00701">
    <property type="entry name" value="60KDINNERMP"/>
</dbReference>
<evidence type="ECO:0000256" key="3">
    <source>
        <dbReference type="ARBA" id="ARBA00015325"/>
    </source>
</evidence>
<keyword evidence="8 13" id="KW-1133">Transmembrane helix</keyword>
<dbReference type="InterPro" id="IPR038221">
    <property type="entry name" value="YidC_periplasmic_sf"/>
</dbReference>
<evidence type="ECO:0000259" key="14">
    <source>
        <dbReference type="Pfam" id="PF02096"/>
    </source>
</evidence>
<keyword evidence="17" id="KW-1185">Reference proteome</keyword>
<dbReference type="GO" id="GO:0015031">
    <property type="term" value="P:protein transport"/>
    <property type="evidence" value="ECO:0007669"/>
    <property type="project" value="UniProtKB-KW"/>
</dbReference>
<reference evidence="16 17" key="2">
    <citation type="journal article" date="2015" name="Stand. Genomic Sci.">
        <title>High quality draft genomic sequence of Arenimonas donghaensis DSM 18148(T).</title>
        <authorList>
            <person name="Chen F."/>
            <person name="Wang H."/>
            <person name="Cao Y."/>
            <person name="Li X."/>
            <person name="Wang G."/>
        </authorList>
    </citation>
    <scope>NUCLEOTIDE SEQUENCE [LARGE SCALE GENOMIC DNA]</scope>
    <source>
        <strain evidence="16 17">HO3-R19</strain>
    </source>
</reference>
<evidence type="ECO:0000256" key="6">
    <source>
        <dbReference type="ARBA" id="ARBA00022692"/>
    </source>
</evidence>
<dbReference type="NCBIfam" id="NF002352">
    <property type="entry name" value="PRK01318.1-3"/>
    <property type="match status" value="1"/>
</dbReference>
<proteinExistence type="inferred from homology"/>
<evidence type="ECO:0000256" key="12">
    <source>
        <dbReference type="ARBA" id="ARBA00033342"/>
    </source>
</evidence>
<dbReference type="Proteomes" id="UP000029085">
    <property type="component" value="Unassembled WGS sequence"/>
</dbReference>
<dbReference type="Pfam" id="PF14849">
    <property type="entry name" value="YidC_periplas"/>
    <property type="match status" value="1"/>
</dbReference>
<dbReference type="NCBIfam" id="TIGR03593">
    <property type="entry name" value="yidC_nterm"/>
    <property type="match status" value="1"/>
</dbReference>
<dbReference type="Gene3D" id="2.70.98.90">
    <property type="match status" value="1"/>
</dbReference>
<evidence type="ECO:0000313" key="16">
    <source>
        <dbReference type="EMBL" id="KFL36144.1"/>
    </source>
</evidence>
<comment type="subunit">
    <text evidence="13">Interacts with the Sec translocase complex via SecD. Specifically interacts with transmembrane segments of nascent integral membrane proteins during membrane integration.</text>
</comment>
<dbReference type="CDD" id="cd19961">
    <property type="entry name" value="EcYidC-like_peri"/>
    <property type="match status" value="1"/>
</dbReference>
<dbReference type="RefSeq" id="WP_034224074.1">
    <property type="nucleotide sequence ID" value="NZ_AVCJ01000023.1"/>
</dbReference>
<dbReference type="GO" id="GO:0032977">
    <property type="term" value="F:membrane insertase activity"/>
    <property type="evidence" value="ECO:0007669"/>
    <property type="project" value="InterPro"/>
</dbReference>
<dbReference type="PANTHER" id="PTHR12428">
    <property type="entry name" value="OXA1"/>
    <property type="match status" value="1"/>
</dbReference>
<dbReference type="Pfam" id="PF02096">
    <property type="entry name" value="60KD_IMP"/>
    <property type="match status" value="1"/>
</dbReference>
<comment type="subcellular location">
    <subcellularLocation>
        <location evidence="1">Cell inner membrane</location>
        <topology evidence="1">Multi-pass membrane protein</topology>
    </subcellularLocation>
    <subcellularLocation>
        <location evidence="13">Cell membrane</location>
        <topology evidence="13">Multi-pass membrane protein</topology>
    </subcellularLocation>
</comment>